<evidence type="ECO:0000256" key="2">
    <source>
        <dbReference type="ARBA" id="ARBA00024195"/>
    </source>
</evidence>
<evidence type="ECO:0000313" key="6">
    <source>
        <dbReference type="Proteomes" id="UP000192578"/>
    </source>
</evidence>
<organism evidence="5 6">
    <name type="scientific">Hypsibius exemplaris</name>
    <name type="common">Freshwater tardigrade</name>
    <dbReference type="NCBI Taxonomy" id="2072580"/>
    <lineage>
        <taxon>Eukaryota</taxon>
        <taxon>Metazoa</taxon>
        <taxon>Ecdysozoa</taxon>
        <taxon>Tardigrada</taxon>
        <taxon>Eutardigrada</taxon>
        <taxon>Parachela</taxon>
        <taxon>Hypsibioidea</taxon>
        <taxon>Hypsibiidae</taxon>
        <taxon>Hypsibius</taxon>
    </lineage>
</organism>
<comment type="similarity">
    <text evidence="2">Belongs to the peptidase S1 family. CLIP subfamily.</text>
</comment>
<keyword evidence="3" id="KW-0732">Signal</keyword>
<feature type="domain" description="Peptidase S1" evidence="4">
    <location>
        <begin position="93"/>
        <end position="358"/>
    </location>
</feature>
<dbReference type="PROSITE" id="PS50240">
    <property type="entry name" value="TRYPSIN_DOM"/>
    <property type="match status" value="1"/>
</dbReference>
<dbReference type="PANTHER" id="PTHR24256">
    <property type="entry name" value="TRYPTASE-RELATED"/>
    <property type="match status" value="1"/>
</dbReference>
<feature type="chain" id="PRO_5012619181" description="Peptidase S1 domain-containing protein" evidence="3">
    <location>
        <begin position="24"/>
        <end position="363"/>
    </location>
</feature>
<dbReference type="Pfam" id="PF00089">
    <property type="entry name" value="Trypsin"/>
    <property type="match status" value="1"/>
</dbReference>
<dbReference type="GO" id="GO:0006508">
    <property type="term" value="P:proteolysis"/>
    <property type="evidence" value="ECO:0007669"/>
    <property type="project" value="InterPro"/>
</dbReference>
<keyword evidence="1" id="KW-1015">Disulfide bond</keyword>
<evidence type="ECO:0000256" key="3">
    <source>
        <dbReference type="SAM" id="SignalP"/>
    </source>
</evidence>
<evidence type="ECO:0000259" key="4">
    <source>
        <dbReference type="PROSITE" id="PS50240"/>
    </source>
</evidence>
<dbReference type="PRINTS" id="PR00722">
    <property type="entry name" value="CHYMOTRYPSIN"/>
</dbReference>
<dbReference type="InterPro" id="IPR001314">
    <property type="entry name" value="Peptidase_S1A"/>
</dbReference>
<sequence length="363" mass="38499">MSFLFVNAVILLALYLHAYGVTGSYGSGSVASSIKKCGFPGAGSNADLFSKTARKSLRNLVHQVGASAPQNGSLSRFHRERIEGKKFSVSPTIVGGSRAVLNQLCWQVTIRFDAGTFYYECGGVIVGPQTVLSAANCYVDQGTHAPKQNITVVVGLINSDTFNITASGACAESYNVSQLILYPDFSPFNFTRDDIAVIKLDRAIDLDGKPCACRACLEDLAPKPGDLCIASGIGLESTEDTNPVSPLKWVPQAVLENTQDKCFWLIEGDLGEVGDSTTTEPISPVINNFTVGSICAGGVVGEDICFGDGGSALMCLDENEVAYVAGIASTGTAECGVGIGSQYTKIKDYFQWIRQIALPEDVL</sequence>
<dbReference type="Proteomes" id="UP000192578">
    <property type="component" value="Unassembled WGS sequence"/>
</dbReference>
<dbReference type="AlphaFoldDB" id="A0A1W0X710"/>
<dbReference type="OrthoDB" id="10004439at2759"/>
<dbReference type="CDD" id="cd00190">
    <property type="entry name" value="Tryp_SPc"/>
    <property type="match status" value="1"/>
</dbReference>
<name>A0A1W0X710_HYPEX</name>
<keyword evidence="6" id="KW-1185">Reference proteome</keyword>
<comment type="caution">
    <text evidence="5">The sequence shown here is derived from an EMBL/GenBank/DDBJ whole genome shotgun (WGS) entry which is preliminary data.</text>
</comment>
<accession>A0A1W0X710</accession>
<protein>
    <recommendedName>
        <fullName evidence="4">Peptidase S1 domain-containing protein</fullName>
    </recommendedName>
</protein>
<evidence type="ECO:0000256" key="1">
    <source>
        <dbReference type="ARBA" id="ARBA00023157"/>
    </source>
</evidence>
<dbReference type="EMBL" id="MTYJ01000012">
    <property type="protein sequence ID" value="OQV23293.1"/>
    <property type="molecule type" value="Genomic_DNA"/>
</dbReference>
<dbReference type="Gene3D" id="2.40.10.10">
    <property type="entry name" value="Trypsin-like serine proteases"/>
    <property type="match status" value="1"/>
</dbReference>
<dbReference type="SUPFAM" id="SSF50494">
    <property type="entry name" value="Trypsin-like serine proteases"/>
    <property type="match status" value="1"/>
</dbReference>
<feature type="signal peptide" evidence="3">
    <location>
        <begin position="1"/>
        <end position="23"/>
    </location>
</feature>
<evidence type="ECO:0000313" key="5">
    <source>
        <dbReference type="EMBL" id="OQV23293.1"/>
    </source>
</evidence>
<dbReference type="InterPro" id="IPR001254">
    <property type="entry name" value="Trypsin_dom"/>
</dbReference>
<proteinExistence type="inferred from homology"/>
<gene>
    <name evidence="5" type="ORF">BV898_02742</name>
</gene>
<dbReference type="SMART" id="SM00020">
    <property type="entry name" value="Tryp_SPc"/>
    <property type="match status" value="1"/>
</dbReference>
<dbReference type="GO" id="GO:0004252">
    <property type="term" value="F:serine-type endopeptidase activity"/>
    <property type="evidence" value="ECO:0007669"/>
    <property type="project" value="InterPro"/>
</dbReference>
<reference evidence="6" key="1">
    <citation type="submission" date="2017-01" db="EMBL/GenBank/DDBJ databases">
        <title>Comparative genomics of anhydrobiosis in the tardigrade Hypsibius dujardini.</title>
        <authorList>
            <person name="Yoshida Y."/>
            <person name="Koutsovoulos G."/>
            <person name="Laetsch D."/>
            <person name="Stevens L."/>
            <person name="Kumar S."/>
            <person name="Horikawa D."/>
            <person name="Ishino K."/>
            <person name="Komine S."/>
            <person name="Tomita M."/>
            <person name="Blaxter M."/>
            <person name="Arakawa K."/>
        </authorList>
    </citation>
    <scope>NUCLEOTIDE SEQUENCE [LARGE SCALE GENOMIC DNA]</scope>
    <source>
        <strain evidence="6">Z151</strain>
    </source>
</reference>
<dbReference type="InterPro" id="IPR009003">
    <property type="entry name" value="Peptidase_S1_PA"/>
</dbReference>
<dbReference type="InterPro" id="IPR051487">
    <property type="entry name" value="Ser/Thr_Proteases_Immune/Dev"/>
</dbReference>
<dbReference type="InterPro" id="IPR043504">
    <property type="entry name" value="Peptidase_S1_PA_chymotrypsin"/>
</dbReference>